<name>A0ABT6I1T9_9GAMM</name>
<reference evidence="1" key="1">
    <citation type="journal article" date="2015" name="Antonie Van Leeuwenhoek">
        <title>Comparative 16S rRNA signatures and multilocus sequence analysis for the genus Salinicola and description of Salinicola acroporae sp. nov., isolated from coral Acropora digitifera.</title>
        <authorList>
            <person name="Lepcha R.T."/>
            <person name="Poddar A."/>
            <person name="Schumann P."/>
            <person name="Das S.K."/>
        </authorList>
    </citation>
    <scope>NUCLEOTIDE SEQUENCE</scope>
    <source>
        <strain evidence="1">S4-41</strain>
    </source>
</reference>
<dbReference type="InterPro" id="IPR002763">
    <property type="entry name" value="DUF72"/>
</dbReference>
<comment type="caution">
    <text evidence="1">The sequence shown here is derived from an EMBL/GenBank/DDBJ whole genome shotgun (WGS) entry which is preliminary data.</text>
</comment>
<sequence length="295" mass="33739">MPNVSDNLATTHEPPLYLGMAMWANTDWQGSLLPGHGDVELRDYASVFNAVEGNTTFYSGIPKAETVAAWAEQAPETFRFCFKLPSQLTHGKRLRDIDDEFERFIERLSPLKDRLGPIMVQLPRDFGQGELPTLERLLTHWPREIPCAVEVRHSDFFHKGAPEQAFNRLLISQDANRVMLDVRALFATPPGLDNRLAKAQCEKPKVPLHVLCTAVNPVIRFIGHFDEAINLARFEPWIERLTLWIKQGKTPFLFVHTPDNRQAPELARKFYSRIAERIELPSLAEFPGERQNSLF</sequence>
<dbReference type="Proteomes" id="UP001162135">
    <property type="component" value="Unassembled WGS sequence"/>
</dbReference>
<evidence type="ECO:0008006" key="3">
    <source>
        <dbReference type="Google" id="ProtNLM"/>
    </source>
</evidence>
<gene>
    <name evidence="1" type="ORF">CUR86_02390</name>
</gene>
<reference evidence="1" key="2">
    <citation type="submission" date="2017-11" db="EMBL/GenBank/DDBJ databases">
        <authorList>
            <person name="Das S.K."/>
        </authorList>
    </citation>
    <scope>NUCLEOTIDE SEQUENCE</scope>
    <source>
        <strain evidence="1">S4-41</strain>
    </source>
</reference>
<keyword evidence="2" id="KW-1185">Reference proteome</keyword>
<evidence type="ECO:0000313" key="2">
    <source>
        <dbReference type="Proteomes" id="UP001162135"/>
    </source>
</evidence>
<dbReference type="EMBL" id="PGFS01000001">
    <property type="protein sequence ID" value="MDH4571423.1"/>
    <property type="molecule type" value="Genomic_DNA"/>
</dbReference>
<dbReference type="SUPFAM" id="SSF117396">
    <property type="entry name" value="TM1631-like"/>
    <property type="match status" value="1"/>
</dbReference>
<dbReference type="Gene3D" id="3.20.20.410">
    <property type="entry name" value="Protein of unknown function UPF0759"/>
    <property type="match status" value="1"/>
</dbReference>
<protein>
    <recommendedName>
        <fullName evidence="3">DUF72 domain-containing protein</fullName>
    </recommendedName>
</protein>
<accession>A0ABT6I1T9</accession>
<dbReference type="PANTHER" id="PTHR30348:SF9">
    <property type="entry name" value="UPF0759 PROTEIN YECE"/>
    <property type="match status" value="1"/>
</dbReference>
<dbReference type="RefSeq" id="WP_110715284.1">
    <property type="nucleotide sequence ID" value="NZ_PGFS01000001.1"/>
</dbReference>
<evidence type="ECO:0000313" key="1">
    <source>
        <dbReference type="EMBL" id="MDH4571423.1"/>
    </source>
</evidence>
<dbReference type="Pfam" id="PF01904">
    <property type="entry name" value="DUF72"/>
    <property type="match status" value="1"/>
</dbReference>
<organism evidence="1 2">
    <name type="scientific">Salinicola acroporae</name>
    <dbReference type="NCBI Taxonomy" id="1541440"/>
    <lineage>
        <taxon>Bacteria</taxon>
        <taxon>Pseudomonadati</taxon>
        <taxon>Pseudomonadota</taxon>
        <taxon>Gammaproteobacteria</taxon>
        <taxon>Oceanospirillales</taxon>
        <taxon>Halomonadaceae</taxon>
        <taxon>Salinicola</taxon>
    </lineage>
</organism>
<proteinExistence type="predicted"/>
<dbReference type="InterPro" id="IPR036520">
    <property type="entry name" value="UPF0759_sf"/>
</dbReference>
<dbReference type="PANTHER" id="PTHR30348">
    <property type="entry name" value="UNCHARACTERIZED PROTEIN YECE"/>
    <property type="match status" value="1"/>
</dbReference>